<accession>A0A0X1KJH9</accession>
<dbReference type="Gene3D" id="3.40.50.11570">
    <property type="entry name" value="Protein of unknown function DUF257"/>
    <property type="match status" value="1"/>
</dbReference>
<dbReference type="Proteomes" id="UP000062043">
    <property type="component" value="Chromosome"/>
</dbReference>
<dbReference type="KEGG" id="tgy:X802_03905"/>
<sequence length="216" mass="23932">MGELDSFFSGLKFGETVLVEYASNSYPELLLKALHDFASANGIRILVDDILDTYPSLVTSLEILGLSLPEIAVIKIGGGRREAGIIIGRMEVDKYSIPFGHYVNSISKFREANGPYFNPVVGLHKIAMFFSKREILSLLTSISGFVGDDRRIAIYFINEDAVESSEPAFLPMFEEIATTVAEWYLEGDELVLAVHKAANPGLLGKEYRVKVSKLFE</sequence>
<dbReference type="EMBL" id="CP007140">
    <property type="protein sequence ID" value="AJC71405.1"/>
    <property type="molecule type" value="Genomic_DNA"/>
</dbReference>
<dbReference type="AlphaFoldDB" id="A0A0X1KJH9"/>
<evidence type="ECO:0000313" key="2">
    <source>
        <dbReference type="Proteomes" id="UP000062043"/>
    </source>
</evidence>
<gene>
    <name evidence="1" type="ORF">X802_03905</name>
</gene>
<dbReference type="RefSeq" id="WP_062371145.1">
    <property type="nucleotide sequence ID" value="NZ_CP007140.1"/>
</dbReference>
<protein>
    <submittedName>
        <fullName evidence="1">Uncharacterized protein</fullName>
    </submittedName>
</protein>
<keyword evidence="2" id="KW-1185">Reference proteome</keyword>
<organism evidence="1 2">
    <name type="scientific">Thermococcus guaymasensis DSM 11113</name>
    <dbReference type="NCBI Taxonomy" id="1432656"/>
    <lineage>
        <taxon>Archaea</taxon>
        <taxon>Methanobacteriati</taxon>
        <taxon>Methanobacteriota</taxon>
        <taxon>Thermococci</taxon>
        <taxon>Thermococcales</taxon>
        <taxon>Thermococcaceae</taxon>
        <taxon>Thermococcus</taxon>
    </lineage>
</organism>
<evidence type="ECO:0000313" key="1">
    <source>
        <dbReference type="EMBL" id="AJC71405.1"/>
    </source>
</evidence>
<dbReference type="STRING" id="1432656.X802_03905"/>
<dbReference type="GeneID" id="27134797"/>
<dbReference type="Pfam" id="PF03192">
    <property type="entry name" value="DUF257"/>
    <property type="match status" value="1"/>
</dbReference>
<dbReference type="InterPro" id="IPR005489">
    <property type="entry name" value="DUF257"/>
</dbReference>
<proteinExistence type="predicted"/>
<dbReference type="PATRIC" id="fig|1432656.3.peg.758"/>
<name>A0A0X1KJH9_9EURY</name>
<reference evidence="1 2" key="1">
    <citation type="submission" date="2014-01" db="EMBL/GenBank/DDBJ databases">
        <title>Genome sequencing of Thermococcus guaymasensis.</title>
        <authorList>
            <person name="Zhang X."/>
            <person name="Alvare G."/>
            <person name="Fristensky B."/>
            <person name="Chen L."/>
            <person name="Suen T."/>
            <person name="Chen Q."/>
            <person name="Ma K."/>
        </authorList>
    </citation>
    <scope>NUCLEOTIDE SEQUENCE [LARGE SCALE GENOMIC DNA]</scope>
    <source>
        <strain evidence="1 2">DSM 11113</strain>
    </source>
</reference>
<dbReference type="OrthoDB" id="85875at2157"/>